<protein>
    <submittedName>
        <fullName evidence="2">Uncharacterized protein</fullName>
    </submittedName>
</protein>
<dbReference type="InterPro" id="IPR021109">
    <property type="entry name" value="Peptidase_aspartic_dom_sf"/>
</dbReference>
<evidence type="ECO:0000256" key="1">
    <source>
        <dbReference type="SAM" id="MobiDB-lite"/>
    </source>
</evidence>
<evidence type="ECO:0000313" key="3">
    <source>
        <dbReference type="Proteomes" id="UP000712600"/>
    </source>
</evidence>
<organism evidence="2 3">
    <name type="scientific">Brassica cretica</name>
    <name type="common">Mustard</name>
    <dbReference type="NCBI Taxonomy" id="69181"/>
    <lineage>
        <taxon>Eukaryota</taxon>
        <taxon>Viridiplantae</taxon>
        <taxon>Streptophyta</taxon>
        <taxon>Embryophyta</taxon>
        <taxon>Tracheophyta</taxon>
        <taxon>Spermatophyta</taxon>
        <taxon>Magnoliopsida</taxon>
        <taxon>eudicotyledons</taxon>
        <taxon>Gunneridae</taxon>
        <taxon>Pentapetalae</taxon>
        <taxon>rosids</taxon>
        <taxon>malvids</taxon>
        <taxon>Brassicales</taxon>
        <taxon>Brassicaceae</taxon>
        <taxon>Brassiceae</taxon>
        <taxon>Brassica</taxon>
    </lineage>
</organism>
<feature type="compositionally biased region" description="Polar residues" evidence="1">
    <location>
        <begin position="680"/>
        <end position="689"/>
    </location>
</feature>
<name>A0A8S9QKT9_BRACR</name>
<feature type="region of interest" description="Disordered" evidence="1">
    <location>
        <begin position="657"/>
        <end position="701"/>
    </location>
</feature>
<dbReference type="Gene3D" id="2.40.70.10">
    <property type="entry name" value="Acid Proteases"/>
    <property type="match status" value="1"/>
</dbReference>
<accession>A0A8S9QKT9</accession>
<dbReference type="Proteomes" id="UP000712600">
    <property type="component" value="Unassembled WGS sequence"/>
</dbReference>
<gene>
    <name evidence="2" type="ORF">F2Q69_00022993</name>
</gene>
<reference evidence="2" key="1">
    <citation type="submission" date="2019-12" db="EMBL/GenBank/DDBJ databases">
        <title>Genome sequencing and annotation of Brassica cretica.</title>
        <authorList>
            <person name="Studholme D.J."/>
            <person name="Sarris P."/>
        </authorList>
    </citation>
    <scope>NUCLEOTIDE SEQUENCE</scope>
    <source>
        <strain evidence="2">PFS-109/04</strain>
        <tissue evidence="2">Leaf</tissue>
    </source>
</reference>
<proteinExistence type="predicted"/>
<dbReference type="AlphaFoldDB" id="A0A8S9QKT9"/>
<sequence>MRPLGNLGFSIFPKSTKIDSANFGTHTEEDIRRMFHQVRENMKNRITLKKKSDPGKFAIPCLRNLRGIVRVLEVQIGNALFPVDFHVLDIKLNWNSSLLLGRAFLSRVGGVCNRQTNQLCLTLIDPHAYYDPILVTQPQTCSIRVDDSGLIATCHCGAEYETEYSASIETHTLTSIDSVNQKLIDNHLEESINSSPDDVIGDFAEGSIDSWENDYYNPTFAVATIDRDDLHTDANATSIDRGIKTSIDTHHHHTNRTRASTDITYYTLIENGVDHAKEGDHSIGSWVDDHYHEIYTVETAKHEPEADELHEGFTTEELLNHQERLDTDSLFAEACGRGTCSYHPFTRAKRPSIDNKAKPPFTASEKTKQNNNYLTQDEFGIIRDPEGYARAMDGHALQVSREELQTFFRWLMEQRLSSWNNATPQSTRGELERNPTTQLVERPKFGKRAYDRDGVRRFNWEQKDGYGVYKDEHGHARRVDGHIIHVSKDDIKNILERSSMDEHNYICLPEHERSFTQTKLVTEINTKDEIDEMLYGICEAQGNNEDDFKMKLDGIYYPLNDSISWLTTCMEEMRQDIAEMQTERAGEATTLLSININIPTSIDDDPSPSIPTKSIPDSYTRAELDQIPVNHMSVYAWFAREDKCKGSADKYEILKEGDTDQSNSQPHHAQPDMSTDDTDNVQTPLNGGSRTDLHTPAANVSAANAPANAAALEEFKKIFATYEKRSED</sequence>
<comment type="caution">
    <text evidence="2">The sequence shown here is derived from an EMBL/GenBank/DDBJ whole genome shotgun (WGS) entry which is preliminary data.</text>
</comment>
<evidence type="ECO:0000313" key="2">
    <source>
        <dbReference type="EMBL" id="KAF3538834.1"/>
    </source>
</evidence>
<dbReference type="EMBL" id="QGKX02001290">
    <property type="protein sequence ID" value="KAF3538834.1"/>
    <property type="molecule type" value="Genomic_DNA"/>
</dbReference>